<evidence type="ECO:0000313" key="3">
    <source>
        <dbReference type="Proteomes" id="UP000032142"/>
    </source>
</evidence>
<protein>
    <submittedName>
        <fullName evidence="2">Uncharacterized protein</fullName>
    </submittedName>
</protein>
<gene>
    <name evidence="2" type="ORF">F383_12393</name>
</gene>
<evidence type="ECO:0000256" key="1">
    <source>
        <dbReference type="SAM" id="MobiDB-lite"/>
    </source>
</evidence>
<accession>A0A0B0Q0E8</accession>
<keyword evidence="3" id="KW-1185">Reference proteome</keyword>
<dbReference type="AlphaFoldDB" id="A0A0B0Q0E8"/>
<reference evidence="3" key="1">
    <citation type="submission" date="2014-09" db="EMBL/GenBank/DDBJ databases">
        <authorList>
            <person name="Mudge J."/>
            <person name="Ramaraj T."/>
            <person name="Lindquist I.E."/>
            <person name="Bharti A.K."/>
            <person name="Sundararajan A."/>
            <person name="Cameron C.T."/>
            <person name="Woodward J.E."/>
            <person name="May G.D."/>
            <person name="Brubaker C."/>
            <person name="Broadhvest J."/>
            <person name="Wilkins T.A."/>
        </authorList>
    </citation>
    <scope>NUCLEOTIDE SEQUENCE</scope>
    <source>
        <strain evidence="3">cv. AKA8401</strain>
    </source>
</reference>
<feature type="region of interest" description="Disordered" evidence="1">
    <location>
        <begin position="47"/>
        <end position="90"/>
    </location>
</feature>
<evidence type="ECO:0000313" key="2">
    <source>
        <dbReference type="EMBL" id="KHG30672.1"/>
    </source>
</evidence>
<dbReference type="Proteomes" id="UP000032142">
    <property type="component" value="Unassembled WGS sequence"/>
</dbReference>
<feature type="compositionally biased region" description="Basic residues" evidence="1">
    <location>
        <begin position="60"/>
        <end position="72"/>
    </location>
</feature>
<sequence>MKLKTAHGHGRGPCGVAAAKVRPRVLDTGVSHARAILTGSTTAISHGLGLKSKGELNPIRGRKKSSNSRRNRSTTSEILLVSDRIRDHRS</sequence>
<proteinExistence type="predicted"/>
<name>A0A0B0Q0E8_GOSAR</name>
<dbReference type="EMBL" id="KN459171">
    <property type="protein sequence ID" value="KHG30672.1"/>
    <property type="molecule type" value="Genomic_DNA"/>
</dbReference>
<organism evidence="2 3">
    <name type="scientific">Gossypium arboreum</name>
    <name type="common">Tree cotton</name>
    <name type="synonym">Gossypium nanking</name>
    <dbReference type="NCBI Taxonomy" id="29729"/>
    <lineage>
        <taxon>Eukaryota</taxon>
        <taxon>Viridiplantae</taxon>
        <taxon>Streptophyta</taxon>
        <taxon>Embryophyta</taxon>
        <taxon>Tracheophyta</taxon>
        <taxon>Spermatophyta</taxon>
        <taxon>Magnoliopsida</taxon>
        <taxon>eudicotyledons</taxon>
        <taxon>Gunneridae</taxon>
        <taxon>Pentapetalae</taxon>
        <taxon>rosids</taxon>
        <taxon>malvids</taxon>
        <taxon>Malvales</taxon>
        <taxon>Malvaceae</taxon>
        <taxon>Malvoideae</taxon>
        <taxon>Gossypium</taxon>
    </lineage>
</organism>